<sequence length="69" mass="8227">MINKIISPVDILCRELNRLDNDIDRLQMLVTLKSHLNHLQFNPNTLQLFFSIFNDEQYRLQAINQLVPF</sequence>
<gene>
    <name evidence="1" type="ORF">BYL167_LOCUS66729</name>
</gene>
<proteinExistence type="predicted"/>
<feature type="non-terminal residue" evidence="1">
    <location>
        <position position="69"/>
    </location>
</feature>
<comment type="caution">
    <text evidence="1">The sequence shown here is derived from an EMBL/GenBank/DDBJ whole genome shotgun (WGS) entry which is preliminary data.</text>
</comment>
<dbReference type="Proteomes" id="UP000681967">
    <property type="component" value="Unassembled WGS sequence"/>
</dbReference>
<protein>
    <submittedName>
        <fullName evidence="1">Uncharacterized protein</fullName>
    </submittedName>
</protein>
<evidence type="ECO:0000313" key="2">
    <source>
        <dbReference type="Proteomes" id="UP000681967"/>
    </source>
</evidence>
<dbReference type="EMBL" id="CAJOBH010243921">
    <property type="protein sequence ID" value="CAF5118600.1"/>
    <property type="molecule type" value="Genomic_DNA"/>
</dbReference>
<name>A0A8S3FGT0_9BILA</name>
<organism evidence="1 2">
    <name type="scientific">Rotaria magnacalcarata</name>
    <dbReference type="NCBI Taxonomy" id="392030"/>
    <lineage>
        <taxon>Eukaryota</taxon>
        <taxon>Metazoa</taxon>
        <taxon>Spiralia</taxon>
        <taxon>Gnathifera</taxon>
        <taxon>Rotifera</taxon>
        <taxon>Eurotatoria</taxon>
        <taxon>Bdelloidea</taxon>
        <taxon>Philodinida</taxon>
        <taxon>Philodinidae</taxon>
        <taxon>Rotaria</taxon>
    </lineage>
</organism>
<reference evidence="1" key="1">
    <citation type="submission" date="2021-02" db="EMBL/GenBank/DDBJ databases">
        <authorList>
            <person name="Nowell W R."/>
        </authorList>
    </citation>
    <scope>NUCLEOTIDE SEQUENCE</scope>
</reference>
<evidence type="ECO:0000313" key="1">
    <source>
        <dbReference type="EMBL" id="CAF5118600.1"/>
    </source>
</evidence>
<accession>A0A8S3FGT0</accession>
<dbReference type="AlphaFoldDB" id="A0A8S3FGT0"/>